<organism evidence="2 3">
    <name type="scientific">Streptomyces halobius</name>
    <dbReference type="NCBI Taxonomy" id="2879846"/>
    <lineage>
        <taxon>Bacteria</taxon>
        <taxon>Bacillati</taxon>
        <taxon>Actinomycetota</taxon>
        <taxon>Actinomycetes</taxon>
        <taxon>Kitasatosporales</taxon>
        <taxon>Streptomycetaceae</taxon>
        <taxon>Streptomyces</taxon>
    </lineage>
</organism>
<sequence>MTERRNPEALHEAAAGWRDMGRHLDGLVRDLDRQVGRAAAANWQGPAGEAFAADWHRLKRSVDESLPAFELAAADLETAAASAQHTDDNSNGNGNGADRPAPSPDNSASQSSGGRDAMYGFMAMGQLAAGLGGAFGKRGGGGGQGNRPPVVQKWATSGAAHGPDPFGPPGEGDATPRGGEGIAKGRRTSPPVPEATAAPDPKGKQDGKSSASPAPSAGGQASTGPTARTGNNATGDDAEPDTNPDTNPDAKPGSDAAKPSANQRGAFG</sequence>
<dbReference type="InterPro" id="IPR036689">
    <property type="entry name" value="ESAT-6-like_sf"/>
</dbReference>
<evidence type="ECO:0000256" key="1">
    <source>
        <dbReference type="SAM" id="MobiDB-lite"/>
    </source>
</evidence>
<name>A0ABY4M4Z1_9ACTN</name>
<feature type="compositionally biased region" description="Polar residues" evidence="1">
    <location>
        <begin position="104"/>
        <end position="113"/>
    </location>
</feature>
<accession>A0ABY4M4Z1</accession>
<evidence type="ECO:0000313" key="2">
    <source>
        <dbReference type="EMBL" id="UQA92753.1"/>
    </source>
</evidence>
<proteinExistence type="predicted"/>
<feature type="region of interest" description="Disordered" evidence="1">
    <location>
        <begin position="79"/>
        <end position="117"/>
    </location>
</feature>
<keyword evidence="3" id="KW-1185">Reference proteome</keyword>
<feature type="region of interest" description="Disordered" evidence="1">
    <location>
        <begin position="131"/>
        <end position="268"/>
    </location>
</feature>
<gene>
    <name evidence="2" type="ORF">K9S39_13780</name>
</gene>
<reference evidence="2" key="1">
    <citation type="submission" date="2021-10" db="EMBL/GenBank/DDBJ databases">
        <title>Streptomyces nigrumlapis sp.nov.,an antimicrobial producing actinobacterium isolated from Black Gobi rocks.</title>
        <authorList>
            <person name="Wen Y."/>
            <person name="Zhang W."/>
            <person name="Liu X.G."/>
        </authorList>
    </citation>
    <scope>NUCLEOTIDE SEQUENCE</scope>
    <source>
        <strain evidence="2">ST13-2-2</strain>
    </source>
</reference>
<feature type="compositionally biased region" description="Gly residues" evidence="1">
    <location>
        <begin position="131"/>
        <end position="145"/>
    </location>
</feature>
<protein>
    <submittedName>
        <fullName evidence="2">WXG100 family type VII secretion target</fullName>
    </submittedName>
</protein>
<dbReference type="Pfam" id="PF06013">
    <property type="entry name" value="WXG100"/>
    <property type="match status" value="1"/>
</dbReference>
<dbReference type="Gene3D" id="1.10.287.1060">
    <property type="entry name" value="ESAT-6-like"/>
    <property type="match status" value="1"/>
</dbReference>
<dbReference type="SUPFAM" id="SSF140453">
    <property type="entry name" value="EsxAB dimer-like"/>
    <property type="match status" value="1"/>
</dbReference>
<dbReference type="Proteomes" id="UP000830115">
    <property type="component" value="Chromosome"/>
</dbReference>
<evidence type="ECO:0000313" key="3">
    <source>
        <dbReference type="Proteomes" id="UP000830115"/>
    </source>
</evidence>
<dbReference type="RefSeq" id="WP_248863616.1">
    <property type="nucleotide sequence ID" value="NZ_CP086322.1"/>
</dbReference>
<dbReference type="EMBL" id="CP086322">
    <property type="protein sequence ID" value="UQA92753.1"/>
    <property type="molecule type" value="Genomic_DNA"/>
</dbReference>
<dbReference type="InterPro" id="IPR010310">
    <property type="entry name" value="T7SS_ESAT-6-like"/>
</dbReference>
<feature type="compositionally biased region" description="Low complexity" evidence="1">
    <location>
        <begin position="208"/>
        <end position="225"/>
    </location>
</feature>